<evidence type="ECO:0000313" key="6">
    <source>
        <dbReference type="EMBL" id="GAH75985.1"/>
    </source>
</evidence>
<sequence length="143" mass="15320">LAASYYDRNLNQVVTYNVNRVPHGWGINLLVGIASSLLGVGGGIFNIPVMNLIMSVPIRAAMATNSFMVGITALAGACIYYYHGYIYPLTVAPIAVGAFIGALIGAQLVQRARSIMLRRIFAIVLFILAILMLLRAANIGLPI</sequence>
<evidence type="ECO:0000256" key="5">
    <source>
        <dbReference type="SAM" id="Phobius"/>
    </source>
</evidence>
<dbReference type="AlphaFoldDB" id="X1J3C8"/>
<evidence type="ECO:0000256" key="2">
    <source>
        <dbReference type="ARBA" id="ARBA00022692"/>
    </source>
</evidence>
<keyword evidence="4 5" id="KW-0472">Membrane</keyword>
<proteinExistence type="predicted"/>
<gene>
    <name evidence="6" type="ORF">S03H2_44331</name>
</gene>
<evidence type="ECO:0000256" key="1">
    <source>
        <dbReference type="ARBA" id="ARBA00004141"/>
    </source>
</evidence>
<organism evidence="6">
    <name type="scientific">marine sediment metagenome</name>
    <dbReference type="NCBI Taxonomy" id="412755"/>
    <lineage>
        <taxon>unclassified sequences</taxon>
        <taxon>metagenomes</taxon>
        <taxon>ecological metagenomes</taxon>
    </lineage>
</organism>
<dbReference type="GO" id="GO:0016020">
    <property type="term" value="C:membrane"/>
    <property type="evidence" value="ECO:0007669"/>
    <property type="project" value="UniProtKB-SubCell"/>
</dbReference>
<keyword evidence="2 5" id="KW-0812">Transmembrane</keyword>
<dbReference type="Pfam" id="PF01925">
    <property type="entry name" value="TauE"/>
    <property type="match status" value="1"/>
</dbReference>
<evidence type="ECO:0000256" key="3">
    <source>
        <dbReference type="ARBA" id="ARBA00022989"/>
    </source>
</evidence>
<dbReference type="PANTHER" id="PTHR43483">
    <property type="entry name" value="MEMBRANE TRANSPORTER PROTEIN HI_0806-RELATED"/>
    <property type="match status" value="1"/>
</dbReference>
<comment type="caution">
    <text evidence="6">The sequence shown here is derived from an EMBL/GenBank/DDBJ whole genome shotgun (WGS) entry which is preliminary data.</text>
</comment>
<feature type="transmembrane region" description="Helical" evidence="5">
    <location>
        <begin position="89"/>
        <end position="109"/>
    </location>
</feature>
<name>X1J3C8_9ZZZZ</name>
<dbReference type="EMBL" id="BARU01027713">
    <property type="protein sequence ID" value="GAH75985.1"/>
    <property type="molecule type" value="Genomic_DNA"/>
</dbReference>
<feature type="non-terminal residue" evidence="6">
    <location>
        <position position="1"/>
    </location>
</feature>
<protein>
    <recommendedName>
        <fullName evidence="7">Membrane transporter protein</fullName>
    </recommendedName>
</protein>
<feature type="transmembrane region" description="Helical" evidence="5">
    <location>
        <begin position="121"/>
        <end position="141"/>
    </location>
</feature>
<dbReference type="PANTHER" id="PTHR43483:SF3">
    <property type="entry name" value="MEMBRANE TRANSPORTER PROTEIN HI_0806-RELATED"/>
    <property type="match status" value="1"/>
</dbReference>
<feature type="transmembrane region" description="Helical" evidence="5">
    <location>
        <begin position="61"/>
        <end position="83"/>
    </location>
</feature>
<comment type="subcellular location">
    <subcellularLocation>
        <location evidence="1">Membrane</location>
        <topology evidence="1">Multi-pass membrane protein</topology>
    </subcellularLocation>
</comment>
<evidence type="ECO:0000256" key="4">
    <source>
        <dbReference type="ARBA" id="ARBA00023136"/>
    </source>
</evidence>
<dbReference type="InterPro" id="IPR002781">
    <property type="entry name" value="TM_pro_TauE-like"/>
</dbReference>
<keyword evidence="3 5" id="KW-1133">Transmembrane helix</keyword>
<feature type="transmembrane region" description="Helical" evidence="5">
    <location>
        <begin position="25"/>
        <end position="49"/>
    </location>
</feature>
<reference evidence="6" key="1">
    <citation type="journal article" date="2014" name="Front. Microbiol.">
        <title>High frequency of phylogenetically diverse reductive dehalogenase-homologous genes in deep subseafloor sedimentary metagenomes.</title>
        <authorList>
            <person name="Kawai M."/>
            <person name="Futagami T."/>
            <person name="Toyoda A."/>
            <person name="Takaki Y."/>
            <person name="Nishi S."/>
            <person name="Hori S."/>
            <person name="Arai W."/>
            <person name="Tsubouchi T."/>
            <person name="Morono Y."/>
            <person name="Uchiyama I."/>
            <person name="Ito T."/>
            <person name="Fujiyama A."/>
            <person name="Inagaki F."/>
            <person name="Takami H."/>
        </authorList>
    </citation>
    <scope>NUCLEOTIDE SEQUENCE</scope>
    <source>
        <strain evidence="6">Expedition CK06-06</strain>
    </source>
</reference>
<accession>X1J3C8</accession>
<evidence type="ECO:0008006" key="7">
    <source>
        <dbReference type="Google" id="ProtNLM"/>
    </source>
</evidence>